<organism evidence="12 13">
    <name type="scientific">Dovyalis caffra</name>
    <dbReference type="NCBI Taxonomy" id="77055"/>
    <lineage>
        <taxon>Eukaryota</taxon>
        <taxon>Viridiplantae</taxon>
        <taxon>Streptophyta</taxon>
        <taxon>Embryophyta</taxon>
        <taxon>Tracheophyta</taxon>
        <taxon>Spermatophyta</taxon>
        <taxon>Magnoliopsida</taxon>
        <taxon>eudicotyledons</taxon>
        <taxon>Gunneridae</taxon>
        <taxon>Pentapetalae</taxon>
        <taxon>rosids</taxon>
        <taxon>fabids</taxon>
        <taxon>Malpighiales</taxon>
        <taxon>Salicaceae</taxon>
        <taxon>Flacourtieae</taxon>
        <taxon>Dovyalis</taxon>
    </lineage>
</organism>
<feature type="transmembrane region" description="Helical" evidence="11">
    <location>
        <begin position="52"/>
        <end position="71"/>
    </location>
</feature>
<dbReference type="InterPro" id="IPR004776">
    <property type="entry name" value="Mem_transp_PIN-like"/>
</dbReference>
<evidence type="ECO:0000313" key="12">
    <source>
        <dbReference type="EMBL" id="CAK7355880.1"/>
    </source>
</evidence>
<evidence type="ECO:0000256" key="1">
    <source>
        <dbReference type="ARBA" id="ARBA00004477"/>
    </source>
</evidence>
<keyword evidence="7" id="KW-0927">Auxin signaling pathway</keyword>
<keyword evidence="6 11" id="KW-0472">Membrane</keyword>
<accession>A0AAV1SPE9</accession>
<evidence type="ECO:0000256" key="10">
    <source>
        <dbReference type="SAM" id="MobiDB-lite"/>
    </source>
</evidence>
<dbReference type="Proteomes" id="UP001314170">
    <property type="component" value="Unassembled WGS sequence"/>
</dbReference>
<keyword evidence="5 11" id="KW-1133">Transmembrane helix</keyword>
<evidence type="ECO:0000313" key="13">
    <source>
        <dbReference type="Proteomes" id="UP001314170"/>
    </source>
</evidence>
<reference evidence="12 13" key="1">
    <citation type="submission" date="2024-01" db="EMBL/GenBank/DDBJ databases">
        <authorList>
            <person name="Waweru B."/>
        </authorList>
    </citation>
    <scope>NUCLEOTIDE SEQUENCE [LARGE SCALE GENOMIC DNA]</scope>
</reference>
<proteinExistence type="inferred from homology"/>
<evidence type="ECO:0000256" key="7">
    <source>
        <dbReference type="ARBA" id="ARBA00023294"/>
    </source>
</evidence>
<name>A0AAV1SPE9_9ROSI</name>
<comment type="similarity">
    <text evidence="9">Belongs to the auxin efflux carrier (TC 2.A.69.2) family.</text>
</comment>
<feature type="transmembrane region" description="Helical" evidence="11">
    <location>
        <begin position="389"/>
        <end position="413"/>
    </location>
</feature>
<feature type="transmembrane region" description="Helical" evidence="11">
    <location>
        <begin position="266"/>
        <end position="289"/>
    </location>
</feature>
<dbReference type="GO" id="GO:0005789">
    <property type="term" value="C:endoplasmic reticulum membrane"/>
    <property type="evidence" value="ECO:0007669"/>
    <property type="project" value="UniProtKB-SubCell"/>
</dbReference>
<dbReference type="AlphaFoldDB" id="A0AAV1SPE9"/>
<evidence type="ECO:0000256" key="11">
    <source>
        <dbReference type="SAM" id="Phobius"/>
    </source>
</evidence>
<feature type="transmembrane region" description="Helical" evidence="11">
    <location>
        <begin position="157"/>
        <end position="178"/>
    </location>
</feature>
<keyword evidence="4" id="KW-0256">Endoplasmic reticulum</keyword>
<comment type="function">
    <text evidence="8">Involved in cellular auxin homeostasis by regulating auxin metabolism. Regulates intracellular auxin accumulation at the endoplasmic reticulum and thus auxin availability for nuclear auxin signaling.</text>
</comment>
<evidence type="ECO:0008006" key="14">
    <source>
        <dbReference type="Google" id="ProtNLM"/>
    </source>
</evidence>
<dbReference type="Pfam" id="PF03547">
    <property type="entry name" value="Mem_trans"/>
    <property type="match status" value="2"/>
</dbReference>
<dbReference type="EMBL" id="CAWUPB010001197">
    <property type="protein sequence ID" value="CAK7355880.1"/>
    <property type="molecule type" value="Genomic_DNA"/>
</dbReference>
<dbReference type="PANTHER" id="PTHR31651:SF40">
    <property type="entry name" value="SYMPORTER, PUTATIVE-RELATED"/>
    <property type="match status" value="1"/>
</dbReference>
<evidence type="ECO:0000256" key="3">
    <source>
        <dbReference type="ARBA" id="ARBA00022692"/>
    </source>
</evidence>
<keyword evidence="13" id="KW-1185">Reference proteome</keyword>
<evidence type="ECO:0000256" key="5">
    <source>
        <dbReference type="ARBA" id="ARBA00022989"/>
    </source>
</evidence>
<comment type="caution">
    <text evidence="12">The sequence shown here is derived from an EMBL/GenBank/DDBJ whole genome shotgun (WGS) entry which is preliminary data.</text>
</comment>
<evidence type="ECO:0000256" key="2">
    <source>
        <dbReference type="ARBA" id="ARBA00022448"/>
    </source>
</evidence>
<keyword evidence="3 11" id="KW-0812">Transmembrane</keyword>
<protein>
    <recommendedName>
        <fullName evidence="14">PIN-like protein</fullName>
    </recommendedName>
</protein>
<evidence type="ECO:0000256" key="4">
    <source>
        <dbReference type="ARBA" id="ARBA00022824"/>
    </source>
</evidence>
<feature type="transmembrane region" description="Helical" evidence="11">
    <location>
        <begin position="116"/>
        <end position="137"/>
    </location>
</feature>
<evidence type="ECO:0000256" key="9">
    <source>
        <dbReference type="ARBA" id="ARBA00025752"/>
    </source>
</evidence>
<dbReference type="PANTHER" id="PTHR31651">
    <property type="match status" value="1"/>
</dbReference>
<feature type="transmembrane region" description="Helical" evidence="11">
    <location>
        <begin position="83"/>
        <end position="104"/>
    </location>
</feature>
<comment type="subcellular location">
    <subcellularLocation>
        <location evidence="1">Endoplasmic reticulum membrane</location>
        <topology evidence="1">Multi-pass membrane protein</topology>
    </subcellularLocation>
</comment>
<evidence type="ECO:0000256" key="8">
    <source>
        <dbReference type="ARBA" id="ARBA00025100"/>
    </source>
</evidence>
<feature type="transmembrane region" description="Helical" evidence="11">
    <location>
        <begin position="425"/>
        <end position="446"/>
    </location>
</feature>
<keyword evidence="2" id="KW-0813">Transport</keyword>
<sequence>MRYPTKRKNCRCGNIESETFLGCYGALESVYCCANASFECTPDYCRRILNSIVVQLVFFVLSPALVGSNLAKFITLRSLFQLWFMPINVLITFIIGSLLGWLLVKITKAPKGLRGVIMGCCAAGNLGNMLLIIVQAVCKEKSSPFGDSDVCTGRGMAYVSLSMAIGSLYIWSYVYNIVRIYSSKDSDEAKPDALPEGAESAGETNESSKCRAGPLLPLEDPSLGESHMQPLELDFSVSEEKAKVPFPENIKRSFLKVIKKPSLRRLLAPSIIGAVCLQQILILGSYYTYRIKSLKDKDDLIILGLWHPSLHEKSALQHCHETGISKQQAAVPIMTLIVGANLLKGLKGSKMPLLVLLGIVAIRNIILPTLGVVIIKYAVHFGLVHSDPLYQFVLLLQFALPPAISVGTMSQLFEVGQTECSVIMLWTNALATVSLTVWSAFFIWFVR</sequence>
<dbReference type="GO" id="GO:0009734">
    <property type="term" value="P:auxin-activated signaling pathway"/>
    <property type="evidence" value="ECO:0007669"/>
    <property type="project" value="UniProtKB-KW"/>
</dbReference>
<feature type="transmembrane region" description="Helical" evidence="11">
    <location>
        <begin position="353"/>
        <end position="377"/>
    </location>
</feature>
<evidence type="ECO:0000256" key="6">
    <source>
        <dbReference type="ARBA" id="ARBA00023136"/>
    </source>
</evidence>
<feature type="region of interest" description="Disordered" evidence="10">
    <location>
        <begin position="187"/>
        <end position="213"/>
    </location>
</feature>
<dbReference type="InterPro" id="IPR045033">
    <property type="entry name" value="PILS1/3/4/5/7"/>
</dbReference>
<gene>
    <name evidence="12" type="ORF">DCAF_LOCUS26143</name>
</gene>
<dbReference type="GO" id="GO:0080162">
    <property type="term" value="P:endoplasmic reticulum to cytosol auxin transport"/>
    <property type="evidence" value="ECO:0007669"/>
    <property type="project" value="InterPro"/>
</dbReference>